<gene>
    <name evidence="7" type="ORF">AMOR_27040</name>
</gene>
<evidence type="ECO:0000259" key="6">
    <source>
        <dbReference type="Pfam" id="PF04357"/>
    </source>
</evidence>
<evidence type="ECO:0000256" key="1">
    <source>
        <dbReference type="ARBA" id="ARBA00004167"/>
    </source>
</evidence>
<protein>
    <recommendedName>
        <fullName evidence="6">Translocation and assembly module TamB C-terminal domain-containing protein</fullName>
    </recommendedName>
</protein>
<dbReference type="InterPro" id="IPR007452">
    <property type="entry name" value="TamB_C"/>
</dbReference>
<keyword evidence="2" id="KW-0812">Transmembrane</keyword>
<dbReference type="PANTHER" id="PTHR36985:SF1">
    <property type="entry name" value="TRANSLOCATION AND ASSEMBLY MODULE SUBUNIT TAMB"/>
    <property type="match status" value="1"/>
</dbReference>
<name>A0ABM7WW39_9BACT</name>
<dbReference type="PANTHER" id="PTHR36985">
    <property type="entry name" value="TRANSLOCATION AND ASSEMBLY MODULE SUBUNIT TAMB"/>
    <property type="match status" value="1"/>
</dbReference>
<evidence type="ECO:0000313" key="8">
    <source>
        <dbReference type="Proteomes" id="UP001162891"/>
    </source>
</evidence>
<comment type="subcellular location">
    <subcellularLocation>
        <location evidence="1">Membrane</location>
        <topology evidence="1">Single-pass membrane protein</topology>
    </subcellularLocation>
</comment>
<evidence type="ECO:0000313" key="7">
    <source>
        <dbReference type="EMBL" id="BDG03708.1"/>
    </source>
</evidence>
<sequence>MRAVRALLWAVRAVAWLVLTILAVAGVALSLVVAVAGSGAGRPLVARFLVSYADAAVAGRLELGGVDVLSRGGIGLRNFRAFDPDGHLVLDVDRVQVFADVTHLRNRSIGLQIELDGPAVLVEEEPDGGISLARAFAPAHPSPPRPPRPPGAEQPREAGPGWTARIASLKIRDGVVWWVDRAGDTRLEASGLEVDGRGLVGPDRTRVDVALRGALASPISGPLSLELRGGSDGQAARVTVLRARVGDTVLEGLGQLDLATGAGRAALLQVAVDRAEVRAVVPAAGQGADLALAAYAESDGRVATAAVNFAPRAPGPTGRGDVAAAARVDGARALGFDVDLDHVDPARVHGAAPAGEITVRAHGAVAGTSLEALRGRVSLALARSRLRGGTLGPGEADVSVDAGTWTVRRLTLAAPGLALDGSGTWRAGGAVGGKVTADGKDLAAALRNVEALLGAKLTPLEGRARIEARLGGTAAAPVLDATVDAPALATDGVRLVVARAEVHVTGPLRAPAGTVDATVERLRAGGDEVARALFVRGTVSAGEARLAASASVPRLGRDPVTLDVRARREGPRGEALLLDELIVGYPGTRYALVRPATLQLAGPRVDWLELAAGPQHIAVAGGLGARGALDARVRLSAVRLEGLPAGLLPVGLDLSGAVTADVRATGTTRKPVLAGTVGLEDGTWRNLAGLHASGDLRWDGGTRRAAASLAVGRAAGGAADVALELPVPLAGRPGERLSVRLRAAALPVEDLLRALGVEDVPASGKLALDARLEGAVATPALRAEATLSEGSWDDLSAIGITVTADAPGEKLDLSVRSTLDGRPAVEGHGELPLDLSELLIRPAPVVAALRTSPFTADATVPGLLLEELSGRLGIPERLAGRLSATARVEGTLAAPRGAVSVDVAGGRYQRWTGIDGHVEARADAARLALAGQVALQGEQVVRLTASLGAPLERLATRDGLRAAALALDAEIPGAALARAGGPDGPVSGKVRGTVTARGTLAAPRLAADLAGTALALSGTPVGDAHALLDAAGGSAHASIELAAAPGGTLRAALSLAAPLSIDMPAGALRTAPAELTLKADALQLGFLPAVAPTVFRAASGRLDADVSAKGPLQRLSPRGKARIQGGRLAISEFGDWTGIELDATVTDDAVEVPTFVAHRGKGKVEAHVALRGMSSGVGKLQGSIESTNLTVSSSGSDIATFTMQLDADGTWKPDALDVKLTAARGALVRLPKRVPRTLQPLDKRADIVVGPRRKERPGRATPPRPAVATNPFSLTVRVVAPGRVQVQGDNPFVRIDLKADVTYERVGSDDYMSGTVEVVRGDVEPISGRRFAIRRGKVTFTGGPPKAALLDVEAVYDNPDATVTVNVAGPVGDPEIRLSSQPPMDDSQIALLIATGRLELKPGTGGVQAFGQEQTGWATAGALVATQLFRDVIQDRLPLDTVSLDASALRAGKYVTDRIYVGYTHRFDARTDQGQNADEVRVEYQITPRWSFEVRYGNAQSGSGSLIWSKDY</sequence>
<organism evidence="7 8">
    <name type="scientific">Anaeromyxobacter oryzae</name>
    <dbReference type="NCBI Taxonomy" id="2918170"/>
    <lineage>
        <taxon>Bacteria</taxon>
        <taxon>Pseudomonadati</taxon>
        <taxon>Myxococcota</taxon>
        <taxon>Myxococcia</taxon>
        <taxon>Myxococcales</taxon>
        <taxon>Cystobacterineae</taxon>
        <taxon>Anaeromyxobacteraceae</taxon>
        <taxon>Anaeromyxobacter</taxon>
    </lineage>
</organism>
<reference evidence="8" key="1">
    <citation type="journal article" date="2022" name="Int. J. Syst. Evol. Microbiol.">
        <title>Anaeromyxobacter oryzae sp. nov., Anaeromyxobacter diazotrophicus sp. nov. and Anaeromyxobacter paludicola sp. nov., isolated from paddy soils.</title>
        <authorList>
            <person name="Itoh H."/>
            <person name="Xu Z."/>
            <person name="Mise K."/>
            <person name="Masuda Y."/>
            <person name="Ushijima N."/>
            <person name="Hayakawa C."/>
            <person name="Shiratori Y."/>
            <person name="Senoo K."/>
        </authorList>
    </citation>
    <scope>NUCLEOTIDE SEQUENCE [LARGE SCALE GENOMIC DNA]</scope>
    <source>
        <strain evidence="8">Red232</strain>
    </source>
</reference>
<dbReference type="Pfam" id="PF04357">
    <property type="entry name" value="TamB"/>
    <property type="match status" value="1"/>
</dbReference>
<evidence type="ECO:0000256" key="4">
    <source>
        <dbReference type="ARBA" id="ARBA00023136"/>
    </source>
</evidence>
<feature type="region of interest" description="Disordered" evidence="5">
    <location>
        <begin position="134"/>
        <end position="159"/>
    </location>
</feature>
<accession>A0ABM7WW39</accession>
<feature type="compositionally biased region" description="Pro residues" evidence="5">
    <location>
        <begin position="140"/>
        <end position="152"/>
    </location>
</feature>
<feature type="domain" description="Translocation and assembly module TamB C-terminal" evidence="6">
    <location>
        <begin position="1160"/>
        <end position="1512"/>
    </location>
</feature>
<evidence type="ECO:0000256" key="5">
    <source>
        <dbReference type="SAM" id="MobiDB-lite"/>
    </source>
</evidence>
<keyword evidence="4" id="KW-0472">Membrane</keyword>
<proteinExistence type="predicted"/>
<dbReference type="EMBL" id="AP025591">
    <property type="protein sequence ID" value="BDG03708.1"/>
    <property type="molecule type" value="Genomic_DNA"/>
</dbReference>
<keyword evidence="3" id="KW-1133">Transmembrane helix</keyword>
<keyword evidence="8" id="KW-1185">Reference proteome</keyword>
<dbReference type="RefSeq" id="WP_248361943.1">
    <property type="nucleotide sequence ID" value="NZ_AP025591.1"/>
</dbReference>
<evidence type="ECO:0000256" key="2">
    <source>
        <dbReference type="ARBA" id="ARBA00022692"/>
    </source>
</evidence>
<evidence type="ECO:0000256" key="3">
    <source>
        <dbReference type="ARBA" id="ARBA00022989"/>
    </source>
</evidence>
<dbReference type="Proteomes" id="UP001162891">
    <property type="component" value="Chromosome"/>
</dbReference>